<sequence length="138" mass="16352">MTSNNDKRMESLSQVIPEELAKKMEKALLEVLETAICQNFKESSKFVRDHFTYVKKLRLAENPYGYARYITRKLVPDEISYNTRLEKIQVWYREKLHTKLEELYSLYYEISQEEKCEISKDNAKGIIQGLLNMSLTDD</sequence>
<gene>
    <name evidence="1" type="ORF">FWILDA_LOCUS825</name>
</gene>
<reference evidence="1" key="1">
    <citation type="submission" date="2022-08" db="EMBL/GenBank/DDBJ databases">
        <authorList>
            <person name="Kallberg Y."/>
            <person name="Tangrot J."/>
            <person name="Rosling A."/>
        </authorList>
    </citation>
    <scope>NUCLEOTIDE SEQUENCE</scope>
    <source>
        <strain evidence="1">Wild A</strain>
    </source>
</reference>
<keyword evidence="2" id="KW-1185">Reference proteome</keyword>
<proteinExistence type="predicted"/>
<evidence type="ECO:0000313" key="2">
    <source>
        <dbReference type="Proteomes" id="UP001153678"/>
    </source>
</evidence>
<evidence type="ECO:0000313" key="1">
    <source>
        <dbReference type="EMBL" id="CAI2162956.1"/>
    </source>
</evidence>
<name>A0A9W4SB75_9GLOM</name>
<dbReference type="AlphaFoldDB" id="A0A9W4SB75"/>
<organism evidence="1 2">
    <name type="scientific">Funneliformis geosporum</name>
    <dbReference type="NCBI Taxonomy" id="1117311"/>
    <lineage>
        <taxon>Eukaryota</taxon>
        <taxon>Fungi</taxon>
        <taxon>Fungi incertae sedis</taxon>
        <taxon>Mucoromycota</taxon>
        <taxon>Glomeromycotina</taxon>
        <taxon>Glomeromycetes</taxon>
        <taxon>Glomerales</taxon>
        <taxon>Glomeraceae</taxon>
        <taxon>Funneliformis</taxon>
    </lineage>
</organism>
<accession>A0A9W4SB75</accession>
<comment type="caution">
    <text evidence="1">The sequence shown here is derived from an EMBL/GenBank/DDBJ whole genome shotgun (WGS) entry which is preliminary data.</text>
</comment>
<dbReference type="Proteomes" id="UP001153678">
    <property type="component" value="Unassembled WGS sequence"/>
</dbReference>
<dbReference type="EMBL" id="CAMKVN010000061">
    <property type="protein sequence ID" value="CAI2162956.1"/>
    <property type="molecule type" value="Genomic_DNA"/>
</dbReference>
<dbReference type="OrthoDB" id="2348082at2759"/>
<protein>
    <submittedName>
        <fullName evidence="1">15461_t:CDS:1</fullName>
    </submittedName>
</protein>